<evidence type="ECO:0008006" key="5">
    <source>
        <dbReference type="Google" id="ProtNLM"/>
    </source>
</evidence>
<evidence type="ECO:0000256" key="2">
    <source>
        <dbReference type="SAM" id="SignalP"/>
    </source>
</evidence>
<dbReference type="InParanoid" id="A0A1Y1YHW1"/>
<organism evidence="3 4">
    <name type="scientific">Basidiobolus meristosporus CBS 931.73</name>
    <dbReference type="NCBI Taxonomy" id="1314790"/>
    <lineage>
        <taxon>Eukaryota</taxon>
        <taxon>Fungi</taxon>
        <taxon>Fungi incertae sedis</taxon>
        <taxon>Zoopagomycota</taxon>
        <taxon>Entomophthoromycotina</taxon>
        <taxon>Basidiobolomycetes</taxon>
        <taxon>Basidiobolales</taxon>
        <taxon>Basidiobolaceae</taxon>
        <taxon>Basidiobolus</taxon>
    </lineage>
</organism>
<evidence type="ECO:0000256" key="1">
    <source>
        <dbReference type="SAM" id="MobiDB-lite"/>
    </source>
</evidence>
<dbReference type="OrthoDB" id="2350344at2759"/>
<keyword evidence="2" id="KW-0732">Signal</keyword>
<dbReference type="EMBL" id="MCFE01000131">
    <property type="protein sequence ID" value="ORX97518.1"/>
    <property type="molecule type" value="Genomic_DNA"/>
</dbReference>
<feature type="chain" id="PRO_5013186347" description="Velvet domain-containing protein" evidence="2">
    <location>
        <begin position="21"/>
        <end position="213"/>
    </location>
</feature>
<proteinExistence type="predicted"/>
<name>A0A1Y1YHW1_9FUNG</name>
<evidence type="ECO:0000313" key="4">
    <source>
        <dbReference type="Proteomes" id="UP000193498"/>
    </source>
</evidence>
<protein>
    <recommendedName>
        <fullName evidence="5">Velvet domain-containing protein</fullName>
    </recommendedName>
</protein>
<gene>
    <name evidence="3" type="ORF">K493DRAFT_336507</name>
</gene>
<feature type="compositionally biased region" description="Polar residues" evidence="1">
    <location>
        <begin position="176"/>
        <end position="187"/>
    </location>
</feature>
<dbReference type="AlphaFoldDB" id="A0A1Y1YHW1"/>
<dbReference type="Proteomes" id="UP000193498">
    <property type="component" value="Unassembled WGS sequence"/>
</dbReference>
<reference evidence="3 4" key="1">
    <citation type="submission" date="2016-07" db="EMBL/GenBank/DDBJ databases">
        <title>Pervasive Adenine N6-methylation of Active Genes in Fungi.</title>
        <authorList>
            <consortium name="DOE Joint Genome Institute"/>
            <person name="Mondo S.J."/>
            <person name="Dannebaum R.O."/>
            <person name="Kuo R.C."/>
            <person name="Labutti K."/>
            <person name="Haridas S."/>
            <person name="Kuo A."/>
            <person name="Salamov A."/>
            <person name="Ahrendt S.R."/>
            <person name="Lipzen A."/>
            <person name="Sullivan W."/>
            <person name="Andreopoulos W.B."/>
            <person name="Clum A."/>
            <person name="Lindquist E."/>
            <person name="Daum C."/>
            <person name="Ramamoorthy G.K."/>
            <person name="Gryganskyi A."/>
            <person name="Culley D."/>
            <person name="Magnuson J.K."/>
            <person name="James T.Y."/>
            <person name="O'Malley M.A."/>
            <person name="Stajich J.E."/>
            <person name="Spatafora J.W."/>
            <person name="Visel A."/>
            <person name="Grigoriev I.V."/>
        </authorList>
    </citation>
    <scope>NUCLEOTIDE SEQUENCE [LARGE SCALE GENOMIC DNA]</scope>
    <source>
        <strain evidence="3 4">CBS 931.73</strain>
    </source>
</reference>
<accession>A0A1Y1YHW1</accession>
<feature type="signal peptide" evidence="2">
    <location>
        <begin position="1"/>
        <end position="20"/>
    </location>
</feature>
<keyword evidence="4" id="KW-1185">Reference proteome</keyword>
<feature type="region of interest" description="Disordered" evidence="1">
    <location>
        <begin position="141"/>
        <end position="188"/>
    </location>
</feature>
<sequence length="213" mass="23792">MVNLVKHLCPLFLLTVSVMASLDFDYMSIKPSYNAGDFMGISIIQTPEADVVGDPTISLMLYDEFGKSKLQTIMGPTPVSDLPRRKPYEVYYWEIPNELSSDFELGTRYRLRMIYSQSKKGVNEPVTNVQERMVTIRNLKAVPGDKPNPAYKGSNGAPAEPQQGQGQTRPYPPPISNDNAQTETGSVNEPLRVYEGATWAYSMVKTLIVHLLV</sequence>
<evidence type="ECO:0000313" key="3">
    <source>
        <dbReference type="EMBL" id="ORX97518.1"/>
    </source>
</evidence>
<comment type="caution">
    <text evidence="3">The sequence shown here is derived from an EMBL/GenBank/DDBJ whole genome shotgun (WGS) entry which is preliminary data.</text>
</comment>